<dbReference type="RefSeq" id="XP_064656482.1">
    <property type="nucleotide sequence ID" value="XM_064805377.1"/>
</dbReference>
<feature type="compositionally biased region" description="Low complexity" evidence="1">
    <location>
        <begin position="19"/>
        <end position="31"/>
    </location>
</feature>
<sequence length="381" mass="42740">MSNLCTRCALRLQRAAAAPSHTTTTRSLSTTPIRPKALPTFQSTSSPELDDILSTFRSKHIIPRMLSNHDRNLIFSLKTRKYLEENPQTVTIGDEDIDLQWIDQRTEIPNRREMMWQTMRLMREGEPGDWNNLPALLEGLAKVKRGANERQMAKMVRLASERGRFGIVLQCLHQARRTGMTLRREEVLNAVVWALREMGRAGVNVEGGEVDRGSWERAGLEKAIKDANEIAVLLEEPEHGTGNIVRQGDPRTRPEVLSVFLELNAAYAYRFQDGKDVDGKVRAYTDRLLANIKGAEGPATIEPASTGPQTEMLRGMPIWHGLQLAQKILGNQIPQPDLVKQVTSAWEEGLEALSSKIQAGDVEEGSYAAQALKVWKDCIRE</sequence>
<dbReference type="AlphaFoldDB" id="A0AAV9P3X6"/>
<keyword evidence="3" id="KW-1185">Reference proteome</keyword>
<protein>
    <submittedName>
        <fullName evidence="2">Uncharacterized protein</fullName>
    </submittedName>
</protein>
<name>A0AAV9P3X6_9PEZI</name>
<evidence type="ECO:0000313" key="3">
    <source>
        <dbReference type="Proteomes" id="UP001337655"/>
    </source>
</evidence>
<evidence type="ECO:0000313" key="2">
    <source>
        <dbReference type="EMBL" id="KAK5166600.1"/>
    </source>
</evidence>
<accession>A0AAV9P3X6</accession>
<dbReference type="EMBL" id="JAVRRT010000013">
    <property type="protein sequence ID" value="KAK5166600.1"/>
    <property type="molecule type" value="Genomic_DNA"/>
</dbReference>
<proteinExistence type="predicted"/>
<reference evidence="2 3" key="1">
    <citation type="submission" date="2023-08" db="EMBL/GenBank/DDBJ databases">
        <title>Black Yeasts Isolated from many extreme environments.</title>
        <authorList>
            <person name="Coleine C."/>
            <person name="Stajich J.E."/>
            <person name="Selbmann L."/>
        </authorList>
    </citation>
    <scope>NUCLEOTIDE SEQUENCE [LARGE SCALE GENOMIC DNA]</scope>
    <source>
        <strain evidence="2 3">CCFEE 5935</strain>
    </source>
</reference>
<comment type="caution">
    <text evidence="2">The sequence shown here is derived from an EMBL/GenBank/DDBJ whole genome shotgun (WGS) entry which is preliminary data.</text>
</comment>
<organism evidence="2 3">
    <name type="scientific">Saxophila tyrrhenica</name>
    <dbReference type="NCBI Taxonomy" id="1690608"/>
    <lineage>
        <taxon>Eukaryota</taxon>
        <taxon>Fungi</taxon>
        <taxon>Dikarya</taxon>
        <taxon>Ascomycota</taxon>
        <taxon>Pezizomycotina</taxon>
        <taxon>Dothideomycetes</taxon>
        <taxon>Dothideomycetidae</taxon>
        <taxon>Mycosphaerellales</taxon>
        <taxon>Extremaceae</taxon>
        <taxon>Saxophila</taxon>
    </lineage>
</organism>
<dbReference type="Proteomes" id="UP001337655">
    <property type="component" value="Unassembled WGS sequence"/>
</dbReference>
<evidence type="ECO:0000256" key="1">
    <source>
        <dbReference type="SAM" id="MobiDB-lite"/>
    </source>
</evidence>
<gene>
    <name evidence="2" type="ORF">LTR77_008143</name>
</gene>
<feature type="region of interest" description="Disordered" evidence="1">
    <location>
        <begin position="19"/>
        <end position="45"/>
    </location>
</feature>
<dbReference type="GeneID" id="89929477"/>